<proteinExistence type="predicted"/>
<dbReference type="Pfam" id="PF01347">
    <property type="entry name" value="Vitellogenin_N"/>
    <property type="match status" value="1"/>
</dbReference>
<reference evidence="9" key="1">
    <citation type="submission" date="2022-01" db="EMBL/GenBank/DDBJ databases">
        <authorList>
            <person name="King R."/>
        </authorList>
    </citation>
    <scope>NUCLEOTIDE SEQUENCE</scope>
</reference>
<keyword evidence="1" id="KW-0732">Signal</keyword>
<dbReference type="Gene3D" id="2.30.230.10">
    <property type="entry name" value="Lipovitellin, beta-sheet shell regions, chain A"/>
    <property type="match status" value="1"/>
</dbReference>
<evidence type="ECO:0000256" key="2">
    <source>
        <dbReference type="ARBA" id="ARBA00022761"/>
    </source>
</evidence>
<dbReference type="SMART" id="SM00216">
    <property type="entry name" value="VWD"/>
    <property type="match status" value="1"/>
</dbReference>
<evidence type="ECO:0000256" key="6">
    <source>
        <dbReference type="SAM" id="MobiDB-lite"/>
    </source>
</evidence>
<dbReference type="Pfam" id="PF00094">
    <property type="entry name" value="VWD"/>
    <property type="match status" value="1"/>
</dbReference>
<evidence type="ECO:0000256" key="4">
    <source>
        <dbReference type="ARBA" id="ARBA00023180"/>
    </source>
</evidence>
<protein>
    <recommendedName>
        <fullName evidence="11">Vitellogenin</fullName>
    </recommendedName>
</protein>
<feature type="compositionally biased region" description="Acidic residues" evidence="6">
    <location>
        <begin position="339"/>
        <end position="348"/>
    </location>
</feature>
<dbReference type="Gene3D" id="1.25.10.20">
    <property type="entry name" value="Vitellinogen, superhelical"/>
    <property type="match status" value="1"/>
</dbReference>
<dbReference type="InterPro" id="IPR050733">
    <property type="entry name" value="Vitellogenin/Apolipophorin"/>
</dbReference>
<dbReference type="Pfam" id="PF09172">
    <property type="entry name" value="Vit_open_b-sht"/>
    <property type="match status" value="1"/>
</dbReference>
<evidence type="ECO:0008006" key="11">
    <source>
        <dbReference type="Google" id="ProtNLM"/>
    </source>
</evidence>
<keyword evidence="10" id="KW-1185">Reference proteome</keyword>
<evidence type="ECO:0000313" key="10">
    <source>
        <dbReference type="Proteomes" id="UP001152799"/>
    </source>
</evidence>
<gene>
    <name evidence="9" type="ORF">CEUTPL_LOCUS566</name>
</gene>
<name>A0A9N9M900_9CUCU</name>
<feature type="domain" description="Vitellogenin" evidence="7">
    <location>
        <begin position="18"/>
        <end position="793"/>
    </location>
</feature>
<dbReference type="InterPro" id="IPR001747">
    <property type="entry name" value="Vitellogenin_N"/>
</dbReference>
<dbReference type="InterPro" id="IPR015819">
    <property type="entry name" value="Lipid_transp_b-sht_shell"/>
</dbReference>
<dbReference type="PANTHER" id="PTHR23345:SF15">
    <property type="entry name" value="VITELLOGENIN 1-RELATED"/>
    <property type="match status" value="1"/>
</dbReference>
<keyword evidence="2" id="KW-0758">Storage protein</keyword>
<accession>A0A9N9M900</accession>
<dbReference type="SMART" id="SM00638">
    <property type="entry name" value="LPD_N"/>
    <property type="match status" value="1"/>
</dbReference>
<comment type="caution">
    <text evidence="5">Lacks conserved residue(s) required for the propagation of feature annotation.</text>
</comment>
<dbReference type="EMBL" id="OU892277">
    <property type="protein sequence ID" value="CAG9759825.1"/>
    <property type="molecule type" value="Genomic_DNA"/>
</dbReference>
<dbReference type="Gene3D" id="2.20.80.10">
    <property type="entry name" value="Lipovitellin-phosvitin complex, chain A, domain 4"/>
    <property type="match status" value="1"/>
</dbReference>
<sequence length="1788" mass="204634">MLFFVLVGLAVASTNPAWKDNTEYVYDVNGRTLTSLHDAADQYSGIFLKAKLHVSPRSDGKLQARISEPMYAQIQSHLPDGWKSEVPESQISYKPLALSQNPFQMTLENGLIKCLTVEKELTNWEANLIKSIVSQFQLDVQGQNAIRSPMNSFPSHGRMDGVFKTMEETITGESETLYDIHPLPEYLLQSKPWLAPQQDLRGNGDVFEVIKTKNFTNSEERPSYHYGFGQAEESEPTSNNMGQFLIRESSSRAILTGKLSRFVIQNSFTVNKIMVNPTLENEQMGSVVSMVNVTLRKVETQRKQPEELSNPIEIGDLVYTYEKPKNNQAHPKLQKQWQEDDSSSEESNEGAWRRFRRSASQLIKKQSDESSSEEELQQQPKPQMSKAPESPLLPFTMGYHGKSIKQNRDFDLKQNVEKLVKEMSEEVQEPEKILKESTLNKYTMLCNLVRLMDKEEIESVAQKMYTQKQQEDERQAWEIYRDAVAEAGTGPAFSTIQQWIQTKKIQKREAAEVVMSMAQAVRVPTEEYMREFFELVKNHQVKEQQALNESSILAYTNLVHKVYINRNESHNQYPVHAFGSFFTKEGREFVKQTVIPHFAEKLEEAISNADARKIHVYTKALGNIGHKQILEVFEPYLEGDKQCSQFQRFWMVVSLERLVSNEPELSRSVLYKIYQNTAETPEIRVAAVLLIMSTNPPVEMLQRMAQSTNFDRQVQVNAAVKSAIESASNLKSLNSQELKQAAQAAKPLLTREEYGANQGFLSLSNYVSEQMNIEFQQDVAVIASQDSNWPLSVAFKTGGYMNGMKQASSFIGGKVSSLRELASVWYKQTEQYRQDQSQRSQQQSNDNQWSSASIAKLMGYETEEKEQLEGVIMTHMGDLQRLWSFDNQTLEQLPEVIREQEENLKNGKHFNYVKFMQHKEMSLSFPTEMGIPFVYSYELPMLTKFQGKLKAVATPKISRNNKLQKPEQISAQIEASVTISGKAQSHLSFVTPFDHEIYMAGYDRNLLVHVPISAKVEIDAKNNEAKIEFEVREAGQESRIAHFGSYPYTSRSNIMTIKPVSQRPNTQLIKESLNQHRAFDILFGKKETGLAFRAWGHHPQQSASLVQLAQTIQSEGFLNAWDQLWDKDAMQYTEVNIAFIPKKSTVRKIALRTRYDQDYKRQPEIKKEQDFLKLNELASKTEPKQRQQEFMKHVGSGIKSAQLASADISIEVDGEKQHQYVLGLAYAKSNADPSSRVLAYYKNKDQDKQACIEVQAHIPNTNGLDLTESLKTEPTAKYNVRVQHGQNGNDLTKISAKWELSRSHARKEYLVNQEPLYRECKKEMQERNFQLSACQNMTIRANFLDHIKYQIKHENLNKRFAEAIEDMFKAARVFAYPMTEIESASTEENLVQGTIQFQPEDFRQVNVTLRTKDEETKFFNISIQHEVAQAMLVSHPVFHLRARLAGVAQGNQNIRPTCMIDQTAAQTFNNKTYSMYLSSQYTVVMQYTPKQARENGDDQQQSVEEKLKQQVENYVVLARQVSGEEKELRMTFNHPKTQGKTVQIDMKPKRGQNSAQNPAATVLVDGKEVQFDDQQIADLHKGFVEIYALPNGEVKVEIQNAFYMIFDGQRVKLTATSSKLRDSISGLCGRFSDDQQEDFTVPANCVVRDDQKFVESYQIDKTEQRRQQRSGEWNQECVEKVLPVHANVISHRDAGRTGNRHQQGSNQGPKLRNRYIESNGEICFTIKPIPTCNQSARKTVSQNVPVHCIQGTKTAYYLKSQIDQGGNPDFSRKSETKKMRIEEHVHCN</sequence>
<feature type="region of interest" description="Disordered" evidence="6">
    <location>
        <begin position="327"/>
        <end position="399"/>
    </location>
</feature>
<organism evidence="9 10">
    <name type="scientific">Ceutorhynchus assimilis</name>
    <name type="common">cabbage seed weevil</name>
    <dbReference type="NCBI Taxonomy" id="467358"/>
    <lineage>
        <taxon>Eukaryota</taxon>
        <taxon>Metazoa</taxon>
        <taxon>Ecdysozoa</taxon>
        <taxon>Arthropoda</taxon>
        <taxon>Hexapoda</taxon>
        <taxon>Insecta</taxon>
        <taxon>Pterygota</taxon>
        <taxon>Neoptera</taxon>
        <taxon>Endopterygota</taxon>
        <taxon>Coleoptera</taxon>
        <taxon>Polyphaga</taxon>
        <taxon>Cucujiformia</taxon>
        <taxon>Curculionidae</taxon>
        <taxon>Ceutorhynchinae</taxon>
        <taxon>Ceutorhynchus</taxon>
    </lineage>
</organism>
<evidence type="ECO:0000256" key="3">
    <source>
        <dbReference type="ARBA" id="ARBA00023157"/>
    </source>
</evidence>
<dbReference type="FunFam" id="1.25.10.20:FF:000003">
    <property type="entry name" value="Vitellogenin C"/>
    <property type="match status" value="1"/>
</dbReference>
<dbReference type="InterPro" id="IPR011030">
    <property type="entry name" value="Lipovitellin_superhlx_dom"/>
</dbReference>
<dbReference type="GO" id="GO:0005319">
    <property type="term" value="F:lipid transporter activity"/>
    <property type="evidence" value="ECO:0007669"/>
    <property type="project" value="InterPro"/>
</dbReference>
<feature type="region of interest" description="Disordered" evidence="6">
    <location>
        <begin position="1692"/>
        <end position="1712"/>
    </location>
</feature>
<evidence type="ECO:0000256" key="1">
    <source>
        <dbReference type="ARBA" id="ARBA00022729"/>
    </source>
</evidence>
<dbReference type="PANTHER" id="PTHR23345">
    <property type="entry name" value="VITELLOGENIN-RELATED"/>
    <property type="match status" value="1"/>
</dbReference>
<keyword evidence="4" id="KW-0325">Glycoprotein</keyword>
<feature type="domain" description="VWFD" evidence="8">
    <location>
        <begin position="1456"/>
        <end position="1665"/>
    </location>
</feature>
<dbReference type="OrthoDB" id="160294at2759"/>
<dbReference type="PROSITE" id="PS51233">
    <property type="entry name" value="VWFD"/>
    <property type="match status" value="1"/>
</dbReference>
<evidence type="ECO:0000313" key="9">
    <source>
        <dbReference type="EMBL" id="CAG9759825.1"/>
    </source>
</evidence>
<dbReference type="InterPro" id="IPR015816">
    <property type="entry name" value="Vitellinogen_b-sht_N"/>
</dbReference>
<dbReference type="SUPFAM" id="SSF56968">
    <property type="entry name" value="Lipovitellin-phosvitin complex, beta-sheet shell regions"/>
    <property type="match status" value="2"/>
</dbReference>
<dbReference type="SUPFAM" id="SSF48431">
    <property type="entry name" value="Lipovitellin-phosvitin complex, superhelical domain"/>
    <property type="match status" value="1"/>
</dbReference>
<dbReference type="SMART" id="SM01169">
    <property type="entry name" value="DUF1943"/>
    <property type="match status" value="1"/>
</dbReference>
<evidence type="ECO:0000259" key="7">
    <source>
        <dbReference type="PROSITE" id="PS51211"/>
    </source>
</evidence>
<evidence type="ECO:0000256" key="5">
    <source>
        <dbReference type="PROSITE-ProRule" id="PRU00557"/>
    </source>
</evidence>
<dbReference type="Proteomes" id="UP001152799">
    <property type="component" value="Chromosome 1"/>
</dbReference>
<dbReference type="InterPro" id="IPR001846">
    <property type="entry name" value="VWF_type-D"/>
</dbReference>
<evidence type="ECO:0000259" key="8">
    <source>
        <dbReference type="PROSITE" id="PS51233"/>
    </source>
</evidence>
<dbReference type="InterPro" id="IPR015255">
    <property type="entry name" value="Vitellinogen_open_b-sht"/>
</dbReference>
<dbReference type="PROSITE" id="PS51211">
    <property type="entry name" value="VITELLOGENIN"/>
    <property type="match status" value="1"/>
</dbReference>
<keyword evidence="3" id="KW-1015">Disulfide bond</keyword>
<dbReference type="GO" id="GO:0045735">
    <property type="term" value="F:nutrient reservoir activity"/>
    <property type="evidence" value="ECO:0007669"/>
    <property type="project" value="UniProtKB-KW"/>
</dbReference>